<dbReference type="Proteomes" id="UP000494179">
    <property type="component" value="Unassembled WGS sequence"/>
</dbReference>
<dbReference type="EMBL" id="CABWKI010000029">
    <property type="protein sequence ID" value="VWQ37328.1"/>
    <property type="molecule type" value="Genomic_DNA"/>
</dbReference>
<dbReference type="EMBL" id="CABWKE010000031">
    <property type="protein sequence ID" value="VWQ28850.1"/>
    <property type="molecule type" value="Genomic_DNA"/>
</dbReference>
<dbReference type="PATRIC" id="fig|1682.24.peg.1898"/>
<name>A0A0A8NGW7_BIFLI</name>
<evidence type="ECO:0000313" key="9">
    <source>
        <dbReference type="Proteomes" id="UP000494179"/>
    </source>
</evidence>
<dbReference type="Proteomes" id="UP000067206">
    <property type="component" value="Chromosome"/>
</dbReference>
<evidence type="ECO:0000313" key="5">
    <source>
        <dbReference type="EMBL" id="VWQ37328.1"/>
    </source>
</evidence>
<evidence type="ECO:0000313" key="8">
    <source>
        <dbReference type="Proteomes" id="UP000067206"/>
    </source>
</evidence>
<feature type="compositionally biased region" description="Basic and acidic residues" evidence="1">
    <location>
        <begin position="21"/>
        <end position="31"/>
    </location>
</feature>
<protein>
    <submittedName>
        <fullName evidence="2">Uncharacterized protein</fullName>
    </submittedName>
</protein>
<evidence type="ECO:0000313" key="3">
    <source>
        <dbReference type="EMBL" id="CEF02120.1"/>
    </source>
</evidence>
<dbReference type="Proteomes" id="UP000494246">
    <property type="component" value="Unassembled WGS sequence"/>
</dbReference>
<sequence>MDYSEFDALPSKTDEISISEEPSHDGIRDMPSLEKAGEIISARITEIGRTPSEIADRSGVSESIVTDMAECGIVPLEAALRVFATLGVKPDRVPPEYLEA</sequence>
<evidence type="ECO:0000313" key="6">
    <source>
        <dbReference type="EMBL" id="VWQ38957.1"/>
    </source>
</evidence>
<evidence type="ECO:0000313" key="4">
    <source>
        <dbReference type="EMBL" id="VWQ28850.1"/>
    </source>
</evidence>
<reference evidence="2 8" key="2">
    <citation type="submission" date="2014-12" db="EMBL/GenBank/DDBJ databases">
        <title>Complete genome sequence of Bifidobacterium longum subsp. infantis BT1.</title>
        <authorList>
            <person name="Kim J.F."/>
            <person name="Kwak M.-J."/>
        </authorList>
    </citation>
    <scope>NUCLEOTIDE SEQUENCE [LARGE SCALE GENOMIC DNA]</scope>
    <source>
        <strain evidence="2 8">BT1</strain>
    </source>
</reference>
<dbReference type="Proteomes" id="UP000043107">
    <property type="component" value="Unassembled WGS sequence"/>
</dbReference>
<gene>
    <name evidence="6" type="ORF">BIFLH23_02370</name>
    <name evidence="5" type="ORF">BIFLH664_01726</name>
    <name evidence="4" type="ORF">BIFLH665_01964</name>
    <name evidence="3" type="ORF">BLIC_c01485</name>
    <name evidence="2" type="ORF">RY67_1949</name>
</gene>
<accession>A0A0A8NGW7</accession>
<keyword evidence="7" id="KW-1185">Reference proteome</keyword>
<evidence type="ECO:0000313" key="7">
    <source>
        <dbReference type="Proteomes" id="UP000043107"/>
    </source>
</evidence>
<feature type="region of interest" description="Disordered" evidence="1">
    <location>
        <begin position="1"/>
        <end position="31"/>
    </location>
</feature>
<dbReference type="EMBL" id="CP010411">
    <property type="protein sequence ID" value="ALE09951.1"/>
    <property type="molecule type" value="Genomic_DNA"/>
</dbReference>
<dbReference type="RefSeq" id="WP_012577697.1">
    <property type="nucleotide sequence ID" value="NZ_CABHMM010000001.1"/>
</dbReference>
<evidence type="ECO:0000313" key="2">
    <source>
        <dbReference type="EMBL" id="ALE09951.1"/>
    </source>
</evidence>
<dbReference type="AlphaFoldDB" id="A0A0A8NGW7"/>
<evidence type="ECO:0000313" key="10">
    <source>
        <dbReference type="Proteomes" id="UP000494246"/>
    </source>
</evidence>
<reference evidence="3 7" key="1">
    <citation type="submission" date="2014-09" db="EMBL/GenBank/DDBJ databases">
        <authorList>
            <person name="Bertelli C."/>
        </authorList>
    </citation>
    <scope>NUCLEOTIDE SEQUENCE [LARGE SCALE GENOMIC DNA]</scope>
    <source>
        <strain evidence="3 7">BIC1401111250</strain>
    </source>
</reference>
<dbReference type="EMBL" id="CABWKH010000029">
    <property type="protein sequence ID" value="VWQ38957.1"/>
    <property type="molecule type" value="Genomic_DNA"/>
</dbReference>
<dbReference type="Proteomes" id="UP000494270">
    <property type="component" value="Unassembled WGS sequence"/>
</dbReference>
<organism evidence="2 8">
    <name type="scientific">Bifidobacterium longum subsp. infantis</name>
    <dbReference type="NCBI Taxonomy" id="1682"/>
    <lineage>
        <taxon>Bacteria</taxon>
        <taxon>Bacillati</taxon>
        <taxon>Actinomycetota</taxon>
        <taxon>Actinomycetes</taxon>
        <taxon>Bifidobacteriales</taxon>
        <taxon>Bifidobacteriaceae</taxon>
        <taxon>Bifidobacterium</taxon>
    </lineage>
</organism>
<evidence type="ECO:0000256" key="1">
    <source>
        <dbReference type="SAM" id="MobiDB-lite"/>
    </source>
</evidence>
<proteinExistence type="predicted"/>
<reference evidence="9 10" key="3">
    <citation type="submission" date="2019-10" db="EMBL/GenBank/DDBJ databases">
        <authorList>
            <consortium name="Melissa Lawson"/>
            <person name="O'neill I."/>
        </authorList>
    </citation>
    <scope>NUCLEOTIDE SEQUENCE [LARGE SCALE GENOMIC DNA]</scope>
    <source>
        <strain evidence="6">LH_23</strain>
        <strain evidence="5">LH_664</strain>
        <strain evidence="4">LH_665</strain>
    </source>
</reference>
<dbReference type="EMBL" id="CCWP01000031">
    <property type="protein sequence ID" value="CEF02120.1"/>
    <property type="molecule type" value="Genomic_DNA"/>
</dbReference>